<feature type="compositionally biased region" description="Low complexity" evidence="1">
    <location>
        <begin position="979"/>
        <end position="998"/>
    </location>
</feature>
<dbReference type="PROSITE" id="PS50003">
    <property type="entry name" value="PH_DOMAIN"/>
    <property type="match status" value="1"/>
</dbReference>
<feature type="region of interest" description="Disordered" evidence="1">
    <location>
        <begin position="1428"/>
        <end position="1531"/>
    </location>
</feature>
<feature type="compositionally biased region" description="Basic and acidic residues" evidence="1">
    <location>
        <begin position="1091"/>
        <end position="1115"/>
    </location>
</feature>
<sequence>MLGSSMFESQGGGDDFLDDDEYRSPSSPSPSPGIGSPWPGAAEMEGELQRYKGRFRKRWVTEWFGLQQNFLVSFASQKNPKVVVCVALSSVTVCETYETHNQPCRFHILHSVDGGGKVTELVLKAASYSEMKNWIAAVNKQVKKIQDSLREMGRTNPHLSYAVVPFVHLTDAERAFQRVQEKLSSSQTEQQHDIRHKCYPFAAAALSAPFRMQKKEVFTVLQTHARMGARVVGREDGPGSQIVAGPPGAPLMNRKARMTQIRGGFLFLRWIFRARKTDVLRRLKVNASLRSLEIAHERSKAVAEEDFDRAKGALASLLASTHCEHAKSETVSKGAVMRAVLGSVLGRRRGSAFAQWRERMAVEGPGSVDGRRRLKLERAICVRQRQTLVQAASVLQWWRSETRRRAFCSRALSRVLSRLESGKKKGALMSWREASAAAGRFGVGGWEDDNDMELACALLERTMTVAVRQALGSSMRRLSVHAAEEVSREAVSVAENAEGVTSRLLTSTGVVPVHRGSLVLSSVLTGALSNRRAQAFRALSVHALKVQKARRRTSAVHLMGSFLRRTHKSRLLSAFRDWRQTTLVEWGQKARDGGRIGVALFAIRSITRNAARRQKASVLARLRQHTALVLRETATKRRETAMRRALDALVAFRALGSASRAARQRTASSAFRALSLHAFETQSRERMERIQTEQQKALPPLQSHAQVQVSPSFVERGAQAVPATREAPVRAVVATSSVGVGRDAEEETDGGTPLASSTLGSALLLGGAAGGALWVRGGSEGGVGRGGEFGGVEREFERKESSSLVYREAELSSSAGGYSRGLSGEKEREASWGGRRETRIRQEAAHSAAPVAPVSPPSEAGVLPSPHEDREVLGEMGGEKEEGRRTSVRSEQENERSEGKRDSALLLGASAASASAVAMGSAALMRPSGSRASGSRSHSGGVGGMESGAKEVHGGGGQERGGEVPSQPAHAPPPEVQTANPSASSSAVAVASAPNVASHRQSSGGAGRSETGGGKETAAAEGGKGGGDEVTTDPTSATSGTGSGGSPTRRGFWGFFFGQGRKEGETPVAEGTDGSPPQADHHPPSGVGGDSEVHPVPDSSGKRESTSAALRERRASTATVRRPSIAPREDEENRLQESAGEGLGMGMEGRRESQTGKVKGSGGGSDNLGAALDLLTAGAYARPVIDEDEQNADKQTHPPHHQDPSTSSAARPVSEAHPETAEASTAPLVVGFATAVFEHDPVKPGSRRGSVLQKGGEGDGLFSDEATGTHTGAVRGGVTGSTRPPDTRTHSRPPFPAGSDPAFHLVSGSEGSRNTSDETETWTPAPSAHAAPRLLAGGMAGRSSQEFAPEESHGERGGMGGAHDGGAVLRLSTLPVVSRPSTNGPMSHQAGGGVEDVPRGDASISPRSQSQTVLSEFLTEVEADDSLSFSRSHVGGGGRTSEPADPLRLSLGTIIGTPDSGGASANVSSRRHPNSGRRQGNQRAEGRAGESGGVVLRSKTSNSSELNCLTDDSGEADTMTEGVHPRANGTDVRGDVASRLMFLGADVHEQRRPSILAQSGASRSSCAELEEMLSGVLLESRQSSVTSLQPHQQNPSPSFLTPQQQQEETAGLGGPRRPSKSLSAGSVRTRGSEEDVPGSSRGLRFPRGGLKSSQSLSHPPDTCGGSTGSGAADLPPLSFFLRRDSSQSRDGGRGTGKGVGAGVSVQSSSLSSSSRPSQAASRRATLTETHPRGALNEMAGGVSGRTERSLSGAHTTPAASSGPLRIGPSSGCSLSPKTSAAVLASIQNSSRDQMRRQQAASTTSSSGRQEGDGMRVPLSSLSSFPSLLDSLRAEARTEAGALAVHPSKVTAPRVQNRTSGGGARSHRVAEELYNGRKAEGNGGHQTTFHPSRRFL</sequence>
<evidence type="ECO:0000313" key="3">
    <source>
        <dbReference type="EMBL" id="CEM52823.1"/>
    </source>
</evidence>
<feature type="compositionally biased region" description="Polar residues" evidence="1">
    <location>
        <begin position="1583"/>
        <end position="1608"/>
    </location>
</feature>
<dbReference type="SMART" id="SM00233">
    <property type="entry name" value="PH"/>
    <property type="match status" value="1"/>
</dbReference>
<name>A0A0G4I6Y8_9ALVE</name>
<organism evidence="3">
    <name type="scientific">Chromera velia CCMP2878</name>
    <dbReference type="NCBI Taxonomy" id="1169474"/>
    <lineage>
        <taxon>Eukaryota</taxon>
        <taxon>Sar</taxon>
        <taxon>Alveolata</taxon>
        <taxon>Colpodellida</taxon>
        <taxon>Chromeraceae</taxon>
        <taxon>Chromera</taxon>
    </lineage>
</organism>
<protein>
    <recommendedName>
        <fullName evidence="2">PH domain-containing protein</fullName>
    </recommendedName>
</protein>
<feature type="compositionally biased region" description="Low complexity" evidence="1">
    <location>
        <begin position="1702"/>
        <end position="1723"/>
    </location>
</feature>
<feature type="compositionally biased region" description="Basic and acidic residues" evidence="1">
    <location>
        <begin position="866"/>
        <end position="903"/>
    </location>
</feature>
<dbReference type="InterPro" id="IPR001849">
    <property type="entry name" value="PH_domain"/>
</dbReference>
<feature type="domain" description="PH" evidence="2">
    <location>
        <begin position="41"/>
        <end position="143"/>
    </location>
</feature>
<feature type="compositionally biased region" description="Basic and acidic residues" evidence="1">
    <location>
        <begin position="823"/>
        <end position="844"/>
    </location>
</feature>
<accession>A0A0G4I6Y8</accession>
<feature type="compositionally biased region" description="Basic and acidic residues" evidence="1">
    <location>
        <begin position="1681"/>
        <end position="1692"/>
    </location>
</feature>
<feature type="region of interest" description="Disordered" evidence="1">
    <location>
        <begin position="1"/>
        <end position="40"/>
    </location>
</feature>
<feature type="compositionally biased region" description="Low complexity" evidence="1">
    <location>
        <begin position="904"/>
        <end position="939"/>
    </location>
</feature>
<dbReference type="Pfam" id="PF00169">
    <property type="entry name" value="PH"/>
    <property type="match status" value="1"/>
</dbReference>
<dbReference type="SUPFAM" id="SSF50729">
    <property type="entry name" value="PH domain-like"/>
    <property type="match status" value="1"/>
</dbReference>
<dbReference type="Gene3D" id="2.30.29.30">
    <property type="entry name" value="Pleckstrin-homology domain (PH domain)/Phosphotyrosine-binding domain (PTB)"/>
    <property type="match status" value="1"/>
</dbReference>
<proteinExistence type="predicted"/>
<dbReference type="InterPro" id="IPR011993">
    <property type="entry name" value="PH-like_dom_sf"/>
</dbReference>
<feature type="compositionally biased region" description="Gly residues" evidence="1">
    <location>
        <begin position="779"/>
        <end position="790"/>
    </location>
</feature>
<reference evidence="3" key="1">
    <citation type="submission" date="2014-11" db="EMBL/GenBank/DDBJ databases">
        <authorList>
            <person name="Otto D Thomas"/>
            <person name="Naeem Raeece"/>
        </authorList>
    </citation>
    <scope>NUCLEOTIDE SEQUENCE</scope>
</reference>
<feature type="compositionally biased region" description="Basic and acidic residues" evidence="1">
    <location>
        <begin position="1191"/>
        <end position="1203"/>
    </location>
</feature>
<gene>
    <name evidence="3" type="ORF">Cvel_11543</name>
</gene>
<feature type="region of interest" description="Disordered" evidence="1">
    <location>
        <begin position="1340"/>
        <end position="1411"/>
    </location>
</feature>
<evidence type="ECO:0000256" key="1">
    <source>
        <dbReference type="SAM" id="MobiDB-lite"/>
    </source>
</evidence>
<feature type="region of interest" description="Disordered" evidence="1">
    <location>
        <begin position="1181"/>
        <end position="1328"/>
    </location>
</feature>
<feature type="compositionally biased region" description="Low complexity" evidence="1">
    <location>
        <begin position="845"/>
        <end position="860"/>
    </location>
</feature>
<evidence type="ECO:0000259" key="2">
    <source>
        <dbReference type="PROSITE" id="PS50003"/>
    </source>
</evidence>
<dbReference type="EMBL" id="CDMZ01005391">
    <property type="protein sequence ID" value="CEM52823.1"/>
    <property type="molecule type" value="Genomic_DNA"/>
</dbReference>
<feature type="compositionally biased region" description="Polar residues" evidence="1">
    <location>
        <begin position="1785"/>
        <end position="1808"/>
    </location>
</feature>
<feature type="compositionally biased region" description="Basic and acidic residues" evidence="1">
    <location>
        <begin position="791"/>
        <end position="801"/>
    </location>
</feature>
<feature type="region of interest" description="Disordered" evidence="1">
    <location>
        <begin position="779"/>
        <end position="1169"/>
    </location>
</feature>
<feature type="compositionally biased region" description="Polar residues" evidence="1">
    <location>
        <begin position="1498"/>
        <end position="1507"/>
    </location>
</feature>
<feature type="region of interest" description="Disordered" evidence="1">
    <location>
        <begin position="1583"/>
        <end position="1818"/>
    </location>
</feature>
<feature type="compositionally biased region" description="Gly residues" evidence="1">
    <location>
        <begin position="1004"/>
        <end position="1015"/>
    </location>
</feature>
<dbReference type="VEuPathDB" id="CryptoDB:Cvel_11543"/>
<feature type="compositionally biased region" description="Low complexity" evidence="1">
    <location>
        <begin position="1032"/>
        <end position="1059"/>
    </location>
</feature>
<feature type="region of interest" description="Disordered" evidence="1">
    <location>
        <begin position="1874"/>
        <end position="1895"/>
    </location>
</feature>
<dbReference type="CDD" id="cd00821">
    <property type="entry name" value="PH"/>
    <property type="match status" value="1"/>
</dbReference>